<evidence type="ECO:0000256" key="3">
    <source>
        <dbReference type="ARBA" id="ARBA00022553"/>
    </source>
</evidence>
<keyword evidence="4" id="KW-0808">Transferase</keyword>
<dbReference type="EMBL" id="JAAFYZ010000068">
    <property type="protein sequence ID" value="MBS2549302.1"/>
    <property type="molecule type" value="Genomic_DNA"/>
</dbReference>
<evidence type="ECO:0000256" key="4">
    <source>
        <dbReference type="ARBA" id="ARBA00022679"/>
    </source>
</evidence>
<dbReference type="InterPro" id="IPR011712">
    <property type="entry name" value="Sig_transdc_His_kin_sub3_dim/P"/>
</dbReference>
<keyword evidence="6 12" id="KW-0418">Kinase</keyword>
<feature type="transmembrane region" description="Helical" evidence="10">
    <location>
        <begin position="146"/>
        <end position="164"/>
    </location>
</feature>
<dbReference type="Gene3D" id="1.20.5.1930">
    <property type="match status" value="1"/>
</dbReference>
<keyword evidence="13" id="KW-1185">Reference proteome</keyword>
<dbReference type="InterPro" id="IPR003594">
    <property type="entry name" value="HATPase_dom"/>
</dbReference>
<keyword evidence="10" id="KW-0812">Transmembrane</keyword>
<comment type="catalytic activity">
    <reaction evidence="1">
        <text>ATP + protein L-histidine = ADP + protein N-phospho-L-histidine.</text>
        <dbReference type="EC" id="2.7.13.3"/>
    </reaction>
</comment>
<reference evidence="12 13" key="1">
    <citation type="submission" date="2020-02" db="EMBL/GenBank/DDBJ databases">
        <title>Acidophilic actinobacteria isolated from forest soil.</title>
        <authorList>
            <person name="Golinska P."/>
        </authorList>
    </citation>
    <scope>NUCLEOTIDE SEQUENCE [LARGE SCALE GENOMIC DNA]</scope>
    <source>
        <strain evidence="12 13">NL8</strain>
    </source>
</reference>
<keyword evidence="7" id="KW-0067">ATP-binding</keyword>
<name>A0ABS5KTC4_9ACTN</name>
<evidence type="ECO:0000256" key="5">
    <source>
        <dbReference type="ARBA" id="ARBA00022741"/>
    </source>
</evidence>
<evidence type="ECO:0000256" key="2">
    <source>
        <dbReference type="ARBA" id="ARBA00012438"/>
    </source>
</evidence>
<dbReference type="Gene3D" id="3.30.565.10">
    <property type="entry name" value="Histidine kinase-like ATPase, C-terminal domain"/>
    <property type="match status" value="1"/>
</dbReference>
<proteinExistence type="predicted"/>
<feature type="transmembrane region" description="Helical" evidence="10">
    <location>
        <begin position="72"/>
        <end position="101"/>
    </location>
</feature>
<dbReference type="EC" id="2.7.13.3" evidence="2"/>
<dbReference type="InterPro" id="IPR050482">
    <property type="entry name" value="Sensor_HK_TwoCompSys"/>
</dbReference>
<evidence type="ECO:0000256" key="10">
    <source>
        <dbReference type="SAM" id="Phobius"/>
    </source>
</evidence>
<dbReference type="CDD" id="cd16917">
    <property type="entry name" value="HATPase_UhpB-NarQ-NarX-like"/>
    <property type="match status" value="1"/>
</dbReference>
<evidence type="ECO:0000256" key="8">
    <source>
        <dbReference type="ARBA" id="ARBA00023012"/>
    </source>
</evidence>
<organism evidence="12 13">
    <name type="scientific">Catenulispora pinistramenti</name>
    <dbReference type="NCBI Taxonomy" id="2705254"/>
    <lineage>
        <taxon>Bacteria</taxon>
        <taxon>Bacillati</taxon>
        <taxon>Actinomycetota</taxon>
        <taxon>Actinomycetes</taxon>
        <taxon>Catenulisporales</taxon>
        <taxon>Catenulisporaceae</taxon>
        <taxon>Catenulispora</taxon>
    </lineage>
</organism>
<evidence type="ECO:0000313" key="13">
    <source>
        <dbReference type="Proteomes" id="UP000730482"/>
    </source>
</evidence>
<feature type="transmembrane region" description="Helical" evidence="10">
    <location>
        <begin position="113"/>
        <end position="134"/>
    </location>
</feature>
<evidence type="ECO:0000313" key="12">
    <source>
        <dbReference type="EMBL" id="MBS2549302.1"/>
    </source>
</evidence>
<dbReference type="Pfam" id="PF02518">
    <property type="entry name" value="HATPase_c"/>
    <property type="match status" value="1"/>
</dbReference>
<dbReference type="Proteomes" id="UP000730482">
    <property type="component" value="Unassembled WGS sequence"/>
</dbReference>
<keyword evidence="8" id="KW-0902">Two-component regulatory system</keyword>
<dbReference type="SUPFAM" id="SSF55874">
    <property type="entry name" value="ATPase domain of HSP90 chaperone/DNA topoisomerase II/histidine kinase"/>
    <property type="match status" value="1"/>
</dbReference>
<protein>
    <recommendedName>
        <fullName evidence="2">histidine kinase</fullName>
        <ecNumber evidence="2">2.7.13.3</ecNumber>
    </recommendedName>
</protein>
<keyword evidence="10" id="KW-1133">Transmembrane helix</keyword>
<evidence type="ECO:0000256" key="7">
    <source>
        <dbReference type="ARBA" id="ARBA00022840"/>
    </source>
</evidence>
<dbReference type="SMART" id="SM00387">
    <property type="entry name" value="HATPase_c"/>
    <property type="match status" value="1"/>
</dbReference>
<accession>A0ABS5KTC4</accession>
<dbReference type="RefSeq" id="WP_212010865.1">
    <property type="nucleotide sequence ID" value="NZ_JAAFYZ010000068.1"/>
</dbReference>
<keyword evidence="3" id="KW-0597">Phosphoprotein</keyword>
<evidence type="ECO:0000256" key="9">
    <source>
        <dbReference type="SAM" id="Coils"/>
    </source>
</evidence>
<dbReference type="GO" id="GO:0016301">
    <property type="term" value="F:kinase activity"/>
    <property type="evidence" value="ECO:0007669"/>
    <property type="project" value="UniProtKB-KW"/>
</dbReference>
<dbReference type="PANTHER" id="PTHR24421:SF10">
    <property type="entry name" value="NITRATE_NITRITE SENSOR PROTEIN NARQ"/>
    <property type="match status" value="1"/>
</dbReference>
<gene>
    <name evidence="12" type="ORF">KGQ19_20775</name>
</gene>
<evidence type="ECO:0000256" key="6">
    <source>
        <dbReference type="ARBA" id="ARBA00022777"/>
    </source>
</evidence>
<feature type="coiled-coil region" evidence="9">
    <location>
        <begin position="172"/>
        <end position="199"/>
    </location>
</feature>
<keyword evidence="10" id="KW-0472">Membrane</keyword>
<evidence type="ECO:0000256" key="1">
    <source>
        <dbReference type="ARBA" id="ARBA00000085"/>
    </source>
</evidence>
<keyword evidence="9" id="KW-0175">Coiled coil</keyword>
<dbReference type="Pfam" id="PF07730">
    <property type="entry name" value="HisKA_3"/>
    <property type="match status" value="1"/>
</dbReference>
<feature type="domain" description="Histidine kinase/HSP90-like ATPase" evidence="11">
    <location>
        <begin position="317"/>
        <end position="409"/>
    </location>
</feature>
<comment type="caution">
    <text evidence="12">The sequence shown here is derived from an EMBL/GenBank/DDBJ whole genome shotgun (WGS) entry which is preliminary data.</text>
</comment>
<dbReference type="InterPro" id="IPR036890">
    <property type="entry name" value="HATPase_C_sf"/>
</dbReference>
<feature type="transmembrane region" description="Helical" evidence="10">
    <location>
        <begin position="47"/>
        <end position="66"/>
    </location>
</feature>
<dbReference type="PANTHER" id="PTHR24421">
    <property type="entry name" value="NITRATE/NITRITE SENSOR PROTEIN NARX-RELATED"/>
    <property type="match status" value="1"/>
</dbReference>
<sequence>MDAHSPPLVTRLARVRLRPWQRVAVDGVVAVLATTAGKVPYLRYPDWLAVVVLALAALPVVVRQFWPRAVLAVVVLSTAAAIAGTAVNAPAFLPLGACYAVSLIPLRFPRREALGLLCGTLAVLGIGLAVYAAGSGSGASGDTSRFAAECGVYVTAAWLAGYVVQQQRSYTAKAHEQAAQEVREQLAEARRISSEERLEIARELHDVVAHTVSLIAVQAGVANYVVKTNPDEAARALASIETTSRGALREMRALLAMLRADGSADGVGRAGGVGRDRAELVPVPGLADLDDLLARTAEAGLLVDLEVRGDPSAVSAGIDLAAYRVIQEAITNVIKHAATDTCRVTVGYERDALSVEVTDHGNAEPGRISGLGHGLVGMRERVGMYGGEFRAGPLPGRGFRVTARLPLTEATDRTGTPS</sequence>
<evidence type="ECO:0000259" key="11">
    <source>
        <dbReference type="SMART" id="SM00387"/>
    </source>
</evidence>
<keyword evidence="5" id="KW-0547">Nucleotide-binding</keyword>